<dbReference type="Pfam" id="PF00593">
    <property type="entry name" value="TonB_dep_Rec_b-barrel"/>
    <property type="match status" value="1"/>
</dbReference>
<feature type="domain" description="TonB-dependent receptor plug" evidence="11">
    <location>
        <begin position="231"/>
        <end position="354"/>
    </location>
</feature>
<evidence type="ECO:0000256" key="1">
    <source>
        <dbReference type="ARBA" id="ARBA00004571"/>
    </source>
</evidence>
<evidence type="ECO:0000256" key="9">
    <source>
        <dbReference type="RuleBase" id="RU003357"/>
    </source>
</evidence>
<evidence type="ECO:0000256" key="3">
    <source>
        <dbReference type="ARBA" id="ARBA00022452"/>
    </source>
</evidence>
<dbReference type="InterPro" id="IPR036942">
    <property type="entry name" value="Beta-barrel_TonB_sf"/>
</dbReference>
<dbReference type="SUPFAM" id="SSF49464">
    <property type="entry name" value="Carboxypeptidase regulatory domain-like"/>
    <property type="match status" value="1"/>
</dbReference>
<keyword evidence="3 8" id="KW-1134">Transmembrane beta strand</keyword>
<keyword evidence="4 8" id="KW-0812">Transmembrane</keyword>
<comment type="subcellular location">
    <subcellularLocation>
        <location evidence="1 8">Cell outer membrane</location>
        <topology evidence="1 8">Multi-pass membrane protein</topology>
    </subcellularLocation>
</comment>
<keyword evidence="13" id="KW-1185">Reference proteome</keyword>
<dbReference type="Gene3D" id="2.170.130.10">
    <property type="entry name" value="TonB-dependent receptor, plug domain"/>
    <property type="match status" value="1"/>
</dbReference>
<reference evidence="12 13" key="1">
    <citation type="submission" date="2018-04" db="EMBL/GenBank/DDBJ databases">
        <title>Chitinophaga fuyangensis sp. nov., isolated from soil in a chemical factory.</title>
        <authorList>
            <person name="Chen K."/>
        </authorList>
    </citation>
    <scope>NUCLEOTIDE SEQUENCE [LARGE SCALE GENOMIC DNA]</scope>
    <source>
        <strain evidence="12 13">LY-1</strain>
    </source>
</reference>
<dbReference type="Gene3D" id="2.40.170.20">
    <property type="entry name" value="TonB-dependent receptor, beta-barrel domain"/>
    <property type="match status" value="1"/>
</dbReference>
<dbReference type="Pfam" id="PF07715">
    <property type="entry name" value="Plug"/>
    <property type="match status" value="1"/>
</dbReference>
<evidence type="ECO:0000259" key="10">
    <source>
        <dbReference type="Pfam" id="PF00593"/>
    </source>
</evidence>
<dbReference type="RefSeq" id="WP_108685191.1">
    <property type="nucleotide sequence ID" value="NZ_QCYK01000001.1"/>
</dbReference>
<keyword evidence="7 8" id="KW-0998">Cell outer membrane</keyword>
<comment type="similarity">
    <text evidence="8 9">Belongs to the TonB-dependent receptor family.</text>
</comment>
<dbReference type="AlphaFoldDB" id="A0A2T7BLK0"/>
<dbReference type="Pfam" id="PF13715">
    <property type="entry name" value="CarbopepD_reg_2"/>
    <property type="match status" value="1"/>
</dbReference>
<dbReference type="OrthoDB" id="9768177at2"/>
<evidence type="ECO:0000256" key="5">
    <source>
        <dbReference type="ARBA" id="ARBA00023077"/>
    </source>
</evidence>
<dbReference type="EMBL" id="QCYK01000001">
    <property type="protein sequence ID" value="PUZ28552.1"/>
    <property type="molecule type" value="Genomic_DNA"/>
</dbReference>
<evidence type="ECO:0000259" key="11">
    <source>
        <dbReference type="Pfam" id="PF07715"/>
    </source>
</evidence>
<evidence type="ECO:0000256" key="2">
    <source>
        <dbReference type="ARBA" id="ARBA00022448"/>
    </source>
</evidence>
<dbReference type="InterPro" id="IPR023996">
    <property type="entry name" value="TonB-dep_OMP_SusC/RagA"/>
</dbReference>
<dbReference type="InterPro" id="IPR039426">
    <property type="entry name" value="TonB-dep_rcpt-like"/>
</dbReference>
<keyword evidence="6 8" id="KW-0472">Membrane</keyword>
<comment type="caution">
    <text evidence="12">The sequence shown here is derived from an EMBL/GenBank/DDBJ whole genome shotgun (WGS) entry which is preliminary data.</text>
</comment>
<organism evidence="12 13">
    <name type="scientific">Chitinophaga parva</name>
    <dbReference type="NCBI Taxonomy" id="2169414"/>
    <lineage>
        <taxon>Bacteria</taxon>
        <taxon>Pseudomonadati</taxon>
        <taxon>Bacteroidota</taxon>
        <taxon>Chitinophagia</taxon>
        <taxon>Chitinophagales</taxon>
        <taxon>Chitinophagaceae</taxon>
        <taxon>Chitinophaga</taxon>
    </lineage>
</organism>
<dbReference type="PROSITE" id="PS52016">
    <property type="entry name" value="TONB_DEPENDENT_REC_3"/>
    <property type="match status" value="1"/>
</dbReference>
<keyword evidence="2 8" id="KW-0813">Transport</keyword>
<dbReference type="Gene3D" id="2.60.40.1120">
    <property type="entry name" value="Carboxypeptidase-like, regulatory domain"/>
    <property type="match status" value="1"/>
</dbReference>
<evidence type="ECO:0000256" key="6">
    <source>
        <dbReference type="ARBA" id="ARBA00023136"/>
    </source>
</evidence>
<dbReference type="InterPro" id="IPR023997">
    <property type="entry name" value="TonB-dep_OMP_SusC/RagA_CS"/>
</dbReference>
<evidence type="ECO:0000256" key="4">
    <source>
        <dbReference type="ARBA" id="ARBA00022692"/>
    </source>
</evidence>
<dbReference type="InterPro" id="IPR037066">
    <property type="entry name" value="Plug_dom_sf"/>
</dbReference>
<dbReference type="InterPro" id="IPR000531">
    <property type="entry name" value="Beta-barrel_TonB"/>
</dbReference>
<dbReference type="GO" id="GO:0009279">
    <property type="term" value="C:cell outer membrane"/>
    <property type="evidence" value="ECO:0007669"/>
    <property type="project" value="UniProtKB-SubCell"/>
</dbReference>
<dbReference type="SUPFAM" id="SSF56935">
    <property type="entry name" value="Porins"/>
    <property type="match status" value="1"/>
</dbReference>
<dbReference type="InterPro" id="IPR012910">
    <property type="entry name" value="Plug_dom"/>
</dbReference>
<gene>
    <name evidence="12" type="ORF">DCC81_03465</name>
</gene>
<keyword evidence="5 9" id="KW-0798">TonB box</keyword>
<proteinExistence type="inferred from homology"/>
<evidence type="ECO:0000256" key="7">
    <source>
        <dbReference type="ARBA" id="ARBA00023237"/>
    </source>
</evidence>
<dbReference type="NCBIfam" id="TIGR04057">
    <property type="entry name" value="SusC_RagA_signa"/>
    <property type="match status" value="1"/>
</dbReference>
<name>A0A2T7BLK0_9BACT</name>
<dbReference type="NCBIfam" id="TIGR04056">
    <property type="entry name" value="OMP_RagA_SusC"/>
    <property type="match status" value="1"/>
</dbReference>
<protein>
    <submittedName>
        <fullName evidence="12">SusC/RagA family TonB-linked outer membrane protein</fullName>
    </submittedName>
</protein>
<evidence type="ECO:0000313" key="12">
    <source>
        <dbReference type="EMBL" id="PUZ28552.1"/>
    </source>
</evidence>
<sequence>MRAHKFVRQRTRYRIAYTGRILVLFLLLFSPGLLQAKEIQYPAISIQLKQVPLSTALLKLQEASHYGVLFHADDVIKYGKPVTISVKKQPLPKVLNLLFEHQPFTYHITDSYITVAYKSPESIIPKSETNQVGDTSSITITGHISSEKGEPLAGATVMVKGTQIGAITDGGGDFVIKNVPISATSVQVHILGYKTLEIVLNGSRRLAIRLQQATNSLDETVILAYGNTSKRLNTGSISGISADKIFSQSVGNVLSALEGRLPGLYISQNSGVPGASMNVVVRGIGSISSSANPLYVIDGVPFTSNSIGSTAFSSSMTNGGNPMNSINPSDIESIEVLKDADATSIYGSRGANGVILVTTKKGKPGKTTANFSAYTGISQVAKFKDVLDTRNYLQMRREAYSNDGTMPNPASAPDLLVWDSTKNNNWQKRLIGNNAHITDLQATLSSGNATTQFLIGSGYHHETTVFPGDYGDKRGSAYINLSHLSENNKFKASITANYSSEINDLFYTDITNAALTLPPNAPDLIDKTGALVWPPSISNPYAYEKQTYKATTNNLLSSAQLGYMLFPFLELKLNGGFTRMQMDEIKTIPLSSLNPATNTNANTSSLFGNGSTQTWIIEPQLAFTKSIQNGVLQALMGSTFQQDVTQSNAVLATGYSDDALMESMAAAGTLTPQSVLYSKYKYNALFARINYNYKDRYILNLTGRRDGSSRFGRGKQFANFGSVGATWIFSDEKWIRNHFSLLSFGKLRASYGSTGNDRIGDYQYLSNWYPTMYPYNGIAGLHPANIAVPDYSWETTKKLEVGLSFGFWDNRLIANADYYRNRSSNQLVNYNLPPSAGFTTVIANFPALVQNKGWEIDITSINIKSSKFSWRTSANVTIPNNKLVSFPGLETSAYSSIYIIGQPLTIQRTFHVAGVDPATGIYQFQSGKDGSYTTYPQSPQDLISSYNLSPKIYGGLDNELRYKNWALDFFIQAVKQEGYSIPPVLNPGFISNQPQSVMARWQHPGDQTTVQKFSMSGQALIPNIYAKLYGDAFYEDASFIRLKNVQLSYSLPTMLLNRVSIHGCSLYLRGQNLLTITSFSGLDPEVNARTNNPVLPTLRTLTAGIQLTL</sequence>
<evidence type="ECO:0000256" key="8">
    <source>
        <dbReference type="PROSITE-ProRule" id="PRU01360"/>
    </source>
</evidence>
<dbReference type="InterPro" id="IPR008969">
    <property type="entry name" value="CarboxyPept-like_regulatory"/>
</dbReference>
<dbReference type="Proteomes" id="UP000244450">
    <property type="component" value="Unassembled WGS sequence"/>
</dbReference>
<feature type="domain" description="TonB-dependent receptor-like beta-barrel" evidence="10">
    <location>
        <begin position="535"/>
        <end position="946"/>
    </location>
</feature>
<evidence type="ECO:0000313" key="13">
    <source>
        <dbReference type="Proteomes" id="UP000244450"/>
    </source>
</evidence>
<accession>A0A2T7BLK0</accession>